<dbReference type="GeneID" id="25394986"/>
<dbReference type="AlphaFoldDB" id="E1RCZ9"/>
<evidence type="ECO:0000313" key="2">
    <source>
        <dbReference type="Proteomes" id="UP000006565"/>
    </source>
</evidence>
<dbReference type="RefSeq" id="WP_013329077.1">
    <property type="nucleotide sequence ID" value="NC_014507.1"/>
</dbReference>
<keyword evidence="2" id="KW-1185">Reference proteome</keyword>
<dbReference type="eggNOG" id="arCOG03906">
    <property type="taxonomic scope" value="Archaea"/>
</dbReference>
<dbReference type="Proteomes" id="UP000006565">
    <property type="component" value="Chromosome"/>
</dbReference>
<dbReference type="KEGG" id="mpi:Mpet_1133"/>
<sequence length="580" mass="61846" precursor="true">MILPGSRHKFAMRTAILLVLIVGTAVVPVLGASTDTGVTISADGDQSYYLGEKVVLRGQNSETDTVYLFLTGPDLQATGVNLESPDKAVVSGDPDSFTVVKTDPDNTWEYSYYTANLNLDAGTYTLYAVSKPTAKNRLDGSTAYGTTGIILKKPFITAEISPSNVIKGQPFSVTGIAEGVPNEVQIWITGDSYVYTTQTPVNSDASFTFDADSAMSGDLPAGQNYLIVQHPMADNQLDFIVSGDYVCNVKQGSNANVFKINGQGSLDGMDAADALIEAISSQETNDDTYTSDMYTIIPFQVTGEGDLTSPATGAPTLSADGDQSYYLGEKVVLRGQSSSADTVYLFLTGPNLQATGVNLESPDEAVASGDPDSFTVVKTDPDNTWEYSFYTANLNLDAGSYTLYAVSRPIAKDRFDDSTAYDSTSIILKKPFISAEISPTNVVKGQPFLVTGTAEGVPSEVLIWITGDSYVYTTQTPVNSDASFTFDADSAMSGDLPAGQNYLIVQHPMADNQFDFIVGGDYVRNVKQSNGRNVFKISGYGSLDGIDAADVLTDAVSSQETGGDSTSDTYTIIPFRVSVY</sequence>
<organism evidence="1 2">
    <name type="scientific">Methanolacinia petrolearia (strain DSM 11571 / OCM 486 / SEBR 4847)</name>
    <name type="common">Methanoplanus petrolearius</name>
    <dbReference type="NCBI Taxonomy" id="679926"/>
    <lineage>
        <taxon>Archaea</taxon>
        <taxon>Methanobacteriati</taxon>
        <taxon>Methanobacteriota</taxon>
        <taxon>Stenosarchaea group</taxon>
        <taxon>Methanomicrobia</taxon>
        <taxon>Methanomicrobiales</taxon>
        <taxon>Methanomicrobiaceae</taxon>
        <taxon>Methanolacinia</taxon>
    </lineage>
</organism>
<dbReference type="HOGENOM" id="CLU_469805_0_0_2"/>
<dbReference type="STRING" id="679926.Mpet_1133"/>
<dbReference type="EMBL" id="CP002117">
    <property type="protein sequence ID" value="ADN35899.1"/>
    <property type="molecule type" value="Genomic_DNA"/>
</dbReference>
<proteinExistence type="predicted"/>
<reference evidence="1 2" key="1">
    <citation type="journal article" date="2010" name="Stand. Genomic Sci.">
        <title>Complete genome sequence of Methanoplanus petrolearius type strain (SEBR 4847).</title>
        <authorList>
            <person name="Brambilla E."/>
            <person name="Djao O.D."/>
            <person name="Daligault H."/>
            <person name="Lapidus A."/>
            <person name="Lucas S."/>
            <person name="Hammon N."/>
            <person name="Nolan M."/>
            <person name="Tice H."/>
            <person name="Cheng J.F."/>
            <person name="Han C."/>
            <person name="Tapia R."/>
            <person name="Goodwin L."/>
            <person name="Pitluck S."/>
            <person name="Liolios K."/>
            <person name="Ivanova N."/>
            <person name="Mavromatis K."/>
            <person name="Mikhailova N."/>
            <person name="Pati A."/>
            <person name="Chen A."/>
            <person name="Palaniappan K."/>
            <person name="Land M."/>
            <person name="Hauser L."/>
            <person name="Chang Y.J."/>
            <person name="Jeffries C.D."/>
            <person name="Rohde M."/>
            <person name="Spring S."/>
            <person name="Sikorski J."/>
            <person name="Goker M."/>
            <person name="Woyke T."/>
            <person name="Bristow J."/>
            <person name="Eisen J.A."/>
            <person name="Markowitz V."/>
            <person name="Hugenholtz P."/>
            <person name="Kyrpides N.C."/>
            <person name="Klenk H.P."/>
        </authorList>
    </citation>
    <scope>NUCLEOTIDE SEQUENCE [LARGE SCALE GENOMIC DNA]</scope>
    <source>
        <strain evidence="2">DSM 11571 / OCM 486 / SEBR 4847</strain>
    </source>
</reference>
<protein>
    <recommendedName>
        <fullName evidence="3">DUF3821 domain-containing protein</fullName>
    </recommendedName>
</protein>
<evidence type="ECO:0000313" key="1">
    <source>
        <dbReference type="EMBL" id="ADN35899.1"/>
    </source>
</evidence>
<gene>
    <name evidence="1" type="ordered locus">Mpet_1133</name>
</gene>
<evidence type="ECO:0008006" key="3">
    <source>
        <dbReference type="Google" id="ProtNLM"/>
    </source>
</evidence>
<accession>E1RCZ9</accession>
<name>E1RCZ9_METP4</name>
<dbReference type="OrthoDB" id="118064at2157"/>